<name>A0A8M1H2X3_URSMA</name>
<dbReference type="Proteomes" id="UP000261680">
    <property type="component" value="Unplaced"/>
</dbReference>
<feature type="region of interest" description="Disordered" evidence="1">
    <location>
        <begin position="1"/>
        <end position="161"/>
    </location>
</feature>
<proteinExistence type="predicted"/>
<keyword evidence="2" id="KW-1185">Reference proteome</keyword>
<sequence length="289" mass="30885">MSQAAPLSQGLRGQPAPAPAPQPRRGGKVAVGSGAERTPRSEENRCPAPAHSASRGRPVPTGTKRAGSRPAGEGPQPSPHLGPSQLPRIPTPSARGAAHPAGALCEVRPSQKTRAERSWLSSAPREVLRPSLGSPHTPRRAAAEGPATKPATLDNPRSARRLFIRPKTRSAPALPECLILFWLDCEEREARLPHSTHPAFWSTGEEGVPAVWGLSSWVSASYCVRGDWATGASALIPLPATRWRPYTADPGRSLQILTRAGERRNRSGYPPIPRPVPTLLALLNQPHRG</sequence>
<dbReference type="RefSeq" id="XP_040501637.1">
    <property type="nucleotide sequence ID" value="XM_040645703.1"/>
</dbReference>
<dbReference type="GeneID" id="103666698"/>
<evidence type="ECO:0000256" key="1">
    <source>
        <dbReference type="SAM" id="MobiDB-lite"/>
    </source>
</evidence>
<organism evidence="2 3">
    <name type="scientific">Ursus maritimus</name>
    <name type="common">Polar bear</name>
    <name type="synonym">Thalarctos maritimus</name>
    <dbReference type="NCBI Taxonomy" id="29073"/>
    <lineage>
        <taxon>Eukaryota</taxon>
        <taxon>Metazoa</taxon>
        <taxon>Chordata</taxon>
        <taxon>Craniata</taxon>
        <taxon>Vertebrata</taxon>
        <taxon>Euteleostomi</taxon>
        <taxon>Mammalia</taxon>
        <taxon>Eutheria</taxon>
        <taxon>Laurasiatheria</taxon>
        <taxon>Carnivora</taxon>
        <taxon>Caniformia</taxon>
        <taxon>Ursidae</taxon>
        <taxon>Ursus</taxon>
    </lineage>
</organism>
<reference evidence="3" key="1">
    <citation type="submission" date="2025-08" db="UniProtKB">
        <authorList>
            <consortium name="RefSeq"/>
        </authorList>
    </citation>
    <scope>IDENTIFICATION</scope>
    <source>
        <tissue evidence="3">Whole blood</tissue>
    </source>
</reference>
<evidence type="ECO:0000313" key="3">
    <source>
        <dbReference type="RefSeq" id="XP_040501637.1"/>
    </source>
</evidence>
<protein>
    <submittedName>
        <fullName evidence="3">Skin secretory protein xP2-like</fullName>
    </submittedName>
</protein>
<gene>
    <name evidence="3" type="primary">LOC103666698</name>
</gene>
<dbReference type="KEGG" id="umr:103666698"/>
<dbReference type="AlphaFoldDB" id="A0A8M1H2X3"/>
<accession>A0A8M1H2X3</accession>
<evidence type="ECO:0000313" key="2">
    <source>
        <dbReference type="Proteomes" id="UP000261680"/>
    </source>
</evidence>